<keyword evidence="6" id="KW-0509">mRNA transport</keyword>
<keyword evidence="10" id="KW-0505">Motor protein</keyword>
<keyword evidence="3" id="KW-0813">Transport</keyword>
<comment type="subcellular location">
    <subcellularLocation>
        <location evidence="2 10">Cytoplasm</location>
        <location evidence="2 10">Cytoskeleton</location>
    </subcellularLocation>
    <subcellularLocation>
        <location evidence="1">Nucleus</location>
    </subcellularLocation>
</comment>
<dbReference type="Proteomes" id="UP001432027">
    <property type="component" value="Unassembled WGS sequence"/>
</dbReference>
<proteinExistence type="inferred from homology"/>
<protein>
    <recommendedName>
        <fullName evidence="10">Dynein light chain</fullName>
    </recommendedName>
</protein>
<dbReference type="PANTHER" id="PTHR11886:SF35">
    <property type="entry name" value="DYNEIN LIGHT CHAIN"/>
    <property type="match status" value="1"/>
</dbReference>
<evidence type="ECO:0000256" key="7">
    <source>
        <dbReference type="ARBA" id="ARBA00022927"/>
    </source>
</evidence>
<dbReference type="SUPFAM" id="SSF54648">
    <property type="entry name" value="DLC"/>
    <property type="match status" value="1"/>
</dbReference>
<comment type="caution">
    <text evidence="11">The sequence shown here is derived from an EMBL/GenBank/DDBJ whole genome shotgun (WGS) entry which is preliminary data.</text>
</comment>
<dbReference type="InterPro" id="IPR037177">
    <property type="entry name" value="DLC_sf"/>
</dbReference>
<accession>A0AAV5SUR0</accession>
<dbReference type="GO" id="GO:0005634">
    <property type="term" value="C:nucleus"/>
    <property type="evidence" value="ECO:0007669"/>
    <property type="project" value="UniProtKB-SubCell"/>
</dbReference>
<reference evidence="11" key="1">
    <citation type="submission" date="2023-10" db="EMBL/GenBank/DDBJ databases">
        <title>Genome assembly of Pristionchus species.</title>
        <authorList>
            <person name="Yoshida K."/>
            <person name="Sommer R.J."/>
        </authorList>
    </citation>
    <scope>NUCLEOTIDE SEQUENCE</scope>
    <source>
        <strain evidence="11">RS0144</strain>
    </source>
</reference>
<keyword evidence="8 10" id="KW-0206">Cytoskeleton</keyword>
<organism evidence="11 12">
    <name type="scientific">Pristionchus entomophagus</name>
    <dbReference type="NCBI Taxonomy" id="358040"/>
    <lineage>
        <taxon>Eukaryota</taxon>
        <taxon>Metazoa</taxon>
        <taxon>Ecdysozoa</taxon>
        <taxon>Nematoda</taxon>
        <taxon>Chromadorea</taxon>
        <taxon>Rhabditida</taxon>
        <taxon>Rhabditina</taxon>
        <taxon>Diplogasteromorpha</taxon>
        <taxon>Diplogasteroidea</taxon>
        <taxon>Neodiplogasteridae</taxon>
        <taxon>Pristionchus</taxon>
    </lineage>
</organism>
<name>A0AAV5SUR0_9BILA</name>
<evidence type="ECO:0000313" key="12">
    <source>
        <dbReference type="Proteomes" id="UP001432027"/>
    </source>
</evidence>
<feature type="non-terminal residue" evidence="11">
    <location>
        <position position="1"/>
    </location>
</feature>
<dbReference type="FunFam" id="3.30.740.10:FF:000005">
    <property type="entry name" value="Dynein light chain"/>
    <property type="match status" value="1"/>
</dbReference>
<evidence type="ECO:0000313" key="11">
    <source>
        <dbReference type="EMBL" id="GMS85094.1"/>
    </source>
</evidence>
<dbReference type="AlphaFoldDB" id="A0AAV5SUR0"/>
<dbReference type="InterPro" id="IPR001372">
    <property type="entry name" value="Dynein_light_chain_typ-1/2"/>
</dbReference>
<evidence type="ECO:0000256" key="5">
    <source>
        <dbReference type="ARBA" id="ARBA00022701"/>
    </source>
</evidence>
<dbReference type="GO" id="GO:0005874">
    <property type="term" value="C:microtubule"/>
    <property type="evidence" value="ECO:0007669"/>
    <property type="project" value="UniProtKB-KW"/>
</dbReference>
<sequence>QPPNLKMTGHKAVLKIVDMSEKMQQDAIKCRCHVLEKCKKMEDVTAYIKKEFDKKYHPTWHCIVARNFGYYVTHETNHFIYFSLGEFYVLLFKCG</sequence>
<keyword evidence="10" id="KW-0243">Dynein</keyword>
<evidence type="ECO:0000256" key="4">
    <source>
        <dbReference type="ARBA" id="ARBA00022490"/>
    </source>
</evidence>
<dbReference type="EMBL" id="BTSX01000002">
    <property type="protein sequence ID" value="GMS85094.1"/>
    <property type="molecule type" value="Genomic_DNA"/>
</dbReference>
<dbReference type="GO" id="GO:0005868">
    <property type="term" value="C:cytoplasmic dynein complex"/>
    <property type="evidence" value="ECO:0007669"/>
    <property type="project" value="TreeGrafter"/>
</dbReference>
<keyword evidence="5 10" id="KW-0493">Microtubule</keyword>
<keyword evidence="7" id="KW-0653">Protein transport</keyword>
<evidence type="ECO:0000256" key="2">
    <source>
        <dbReference type="ARBA" id="ARBA00004245"/>
    </source>
</evidence>
<dbReference type="Gene3D" id="3.30.740.10">
    <property type="entry name" value="Protein Inhibitor Of Neuronal Nitric Oxide Synthase"/>
    <property type="match status" value="1"/>
</dbReference>
<evidence type="ECO:0000256" key="3">
    <source>
        <dbReference type="ARBA" id="ARBA00022448"/>
    </source>
</evidence>
<evidence type="ECO:0000256" key="10">
    <source>
        <dbReference type="RuleBase" id="RU365010"/>
    </source>
</evidence>
<evidence type="ECO:0000256" key="1">
    <source>
        <dbReference type="ARBA" id="ARBA00004123"/>
    </source>
</evidence>
<dbReference type="CDD" id="cd21452">
    <property type="entry name" value="DLC-like_DYNLL1_DYNLL2"/>
    <property type="match status" value="1"/>
</dbReference>
<keyword evidence="12" id="KW-1185">Reference proteome</keyword>
<keyword evidence="4 10" id="KW-0963">Cytoplasm</keyword>
<dbReference type="GO" id="GO:0015031">
    <property type="term" value="P:protein transport"/>
    <property type="evidence" value="ECO:0007669"/>
    <property type="project" value="UniProtKB-KW"/>
</dbReference>
<evidence type="ECO:0000256" key="6">
    <source>
        <dbReference type="ARBA" id="ARBA00022816"/>
    </source>
</evidence>
<evidence type="ECO:0000256" key="9">
    <source>
        <dbReference type="ARBA" id="ARBA00023242"/>
    </source>
</evidence>
<comment type="similarity">
    <text evidence="10">Belongs to the dynein light chain family.</text>
</comment>
<evidence type="ECO:0000256" key="8">
    <source>
        <dbReference type="ARBA" id="ARBA00023212"/>
    </source>
</evidence>
<dbReference type="GO" id="GO:0007017">
    <property type="term" value="P:microtubule-based process"/>
    <property type="evidence" value="ECO:0007669"/>
    <property type="project" value="InterPro"/>
</dbReference>
<feature type="non-terminal residue" evidence="11">
    <location>
        <position position="95"/>
    </location>
</feature>
<gene>
    <name evidence="11" type="ORF">PENTCL1PPCAC_7269</name>
</gene>
<dbReference type="SMART" id="SM01375">
    <property type="entry name" value="Dynein_light"/>
    <property type="match status" value="1"/>
</dbReference>
<dbReference type="Pfam" id="PF01221">
    <property type="entry name" value="Dynein_light"/>
    <property type="match status" value="1"/>
</dbReference>
<dbReference type="PANTHER" id="PTHR11886">
    <property type="entry name" value="DYNEIN LIGHT CHAIN"/>
    <property type="match status" value="1"/>
</dbReference>
<dbReference type="GO" id="GO:0051028">
    <property type="term" value="P:mRNA transport"/>
    <property type="evidence" value="ECO:0007669"/>
    <property type="project" value="UniProtKB-KW"/>
</dbReference>
<dbReference type="GO" id="GO:0045505">
    <property type="term" value="F:dynein intermediate chain binding"/>
    <property type="evidence" value="ECO:0007669"/>
    <property type="project" value="TreeGrafter"/>
</dbReference>
<keyword evidence="9" id="KW-0539">Nucleus</keyword>